<dbReference type="EMBL" id="JABXWD010000109">
    <property type="protein sequence ID" value="MBV6341448.1"/>
    <property type="molecule type" value="Genomic_DNA"/>
</dbReference>
<keyword evidence="3" id="KW-1185">Reference proteome</keyword>
<dbReference type="InterPro" id="IPR039448">
    <property type="entry name" value="Beta_helix"/>
</dbReference>
<evidence type="ECO:0000313" key="3">
    <source>
        <dbReference type="Proteomes" id="UP001196980"/>
    </source>
</evidence>
<sequence>MRTKVIVFTIVLTIVLTLPLWAQTYYVSSSTGVDSNDGRTQTTPFMSVTKVNSLNLTAGDQVLFKCGDTWRVETLIVTKSGTETNPITYSSYPQGCEDKPILSGSRPISGWEPYSGNIYVADLTKGNNTGMFTRGINQLFKNGKRLRLGRWPNTGEADNGYSTIDGAPNLKTIVDNELPNADWTNAVVHIKGMRWYIINREVTGSSGTTLSLAVDTECWYGCTGWGYFINNHMATLDQDGEWYYDSASNKVYLYSATGSPADAAMEGSVVVEGDAKFMGAIILGLHLKTHITDVVIENLVIKNWFANGITTPQNLETDDNNRIVIRNNLIKDVDSIGLNLSTWVWNASNGASGWRGGHNQTITGNVIDGANHYGITSYAYGTVFEDNEIRDIGLVENAGRSGIGCGYDGGEGACSECGNGMRFRVDNVAYSSHSNTIRYNRVLRSGYSGIMEFGSNELIENNYVKEACFSKGDCGGIHVYGRNSLSSTPAHDVTIRNNIVVDTIGNTDGVITGYRPLFGMGIYIYNYAKDVEVTGNTIINSSVDGILYGASSTGLVNNNTMYDNSSGSMDTRGQAGFYYEGGTNIKEFKDNILYGLRGGARTLVVSDKNVITASDRNYYFHPFLPKSIFSEEVYSSAKYMNLQDWRAYSGQDANSRENWFTLAATDKALSVIHYNPTREAKTIDLAGKGYFDIDQGLLKGNITLKPFESKILIDCQCTVSATTPRYDFDGDGKADVLWRNKATGDTAIWLMRGTEIIGGGIVASGIAAGWIIRAVGDFNADGKSDVLWQDTVTGDVAIWLMEGGSIKTGGYVLRAMPVQWELVSSGDFNGDKKLDVLWRNTSSGDIYLWLMDGTTIAGGGHIVRGMSSDWAIKAVADLDGDGKSDIVWQQTTSGDVAGWLMSGVGISGGNYIAKGIPGNWQINTAEDFDGNGKADVLWQDTTTGDVAMWLMDGLSISGGGYVARGVGGNWKLRVVADYSGDGKADVLWQETTTGDVAVWLMDGTKTTAAGYAARGLGSQWEVR</sequence>
<dbReference type="InterPro" id="IPR006626">
    <property type="entry name" value="PbH1"/>
</dbReference>
<dbReference type="PANTHER" id="PTHR46580">
    <property type="entry name" value="SENSOR KINASE-RELATED"/>
    <property type="match status" value="1"/>
</dbReference>
<evidence type="ECO:0000259" key="1">
    <source>
        <dbReference type="Pfam" id="PF13229"/>
    </source>
</evidence>
<dbReference type="PANTHER" id="PTHR46580:SF2">
    <property type="entry name" value="MAM DOMAIN-CONTAINING PROTEIN"/>
    <property type="match status" value="1"/>
</dbReference>
<dbReference type="InterPro" id="IPR013517">
    <property type="entry name" value="FG-GAP"/>
</dbReference>
<name>A0ABS6RZL9_9BACT</name>
<organism evidence="2 3">
    <name type="scientific">Candidatus Magnetobacterium casense</name>
    <dbReference type="NCBI Taxonomy" id="1455061"/>
    <lineage>
        <taxon>Bacteria</taxon>
        <taxon>Pseudomonadati</taxon>
        <taxon>Nitrospirota</taxon>
        <taxon>Thermodesulfovibrionia</taxon>
        <taxon>Thermodesulfovibrionales</taxon>
        <taxon>Candidatus Magnetobacteriaceae</taxon>
        <taxon>Candidatus Magnetobacterium</taxon>
    </lineage>
</organism>
<feature type="domain" description="Right handed beta helix" evidence="1">
    <location>
        <begin position="432"/>
        <end position="608"/>
    </location>
</feature>
<reference evidence="2 3" key="1">
    <citation type="journal article" date="2020" name="J Geophys Res Biogeosci">
        <title>Magnetotaxis as an Adaptation to Enable Bacterial Shuttling of Microbial Sulfur and Sulfur Cycling Across Aquatic Oxic#Anoxic Interfaces.</title>
        <authorList>
            <person name="Li J."/>
            <person name="Liu P."/>
            <person name="Wang J."/>
            <person name="Roberts A.P."/>
            <person name="Pan Y."/>
        </authorList>
    </citation>
    <scope>NUCLEOTIDE SEQUENCE [LARGE SCALE GENOMIC DNA]</scope>
    <source>
        <strain evidence="2 3">MYR-1_YQ</strain>
    </source>
</reference>
<protein>
    <submittedName>
        <fullName evidence="2">VCBS repeat-containing protein</fullName>
    </submittedName>
</protein>
<accession>A0ABS6RZL9</accession>
<comment type="caution">
    <text evidence="2">The sequence shown here is derived from an EMBL/GenBank/DDBJ whole genome shotgun (WGS) entry which is preliminary data.</text>
</comment>
<dbReference type="SMART" id="SM00710">
    <property type="entry name" value="PbH1"/>
    <property type="match status" value="8"/>
</dbReference>
<dbReference type="Pfam" id="PF13517">
    <property type="entry name" value="FG-GAP_3"/>
    <property type="match status" value="2"/>
</dbReference>
<evidence type="ECO:0000313" key="2">
    <source>
        <dbReference type="EMBL" id="MBV6341448.1"/>
    </source>
</evidence>
<dbReference type="Proteomes" id="UP001196980">
    <property type="component" value="Unassembled WGS sequence"/>
</dbReference>
<dbReference type="Pfam" id="PF13229">
    <property type="entry name" value="Beta_helix"/>
    <property type="match status" value="1"/>
</dbReference>
<dbReference type="RefSeq" id="WP_218252082.1">
    <property type="nucleotide sequence ID" value="NZ_JABXWD010000109.1"/>
</dbReference>
<gene>
    <name evidence="2" type="ORF">HWQ67_07605</name>
</gene>
<proteinExistence type="predicted"/>